<dbReference type="eggNOG" id="COG0431">
    <property type="taxonomic scope" value="Bacteria"/>
</dbReference>
<dbReference type="PANTHER" id="PTHR30543">
    <property type="entry name" value="CHROMATE REDUCTASE"/>
    <property type="match status" value="1"/>
</dbReference>
<dbReference type="InterPro" id="IPR050712">
    <property type="entry name" value="NAD(P)H-dep_reductase"/>
</dbReference>
<organism evidence="2 3">
    <name type="scientific">Singulisphaera acidiphila (strain ATCC BAA-1392 / DSM 18658 / VKM B-2454 / MOB10)</name>
    <dbReference type="NCBI Taxonomy" id="886293"/>
    <lineage>
        <taxon>Bacteria</taxon>
        <taxon>Pseudomonadati</taxon>
        <taxon>Planctomycetota</taxon>
        <taxon>Planctomycetia</taxon>
        <taxon>Isosphaerales</taxon>
        <taxon>Isosphaeraceae</taxon>
        <taxon>Singulisphaera</taxon>
    </lineage>
</organism>
<dbReference type="STRING" id="886293.Sinac_3744"/>
<gene>
    <name evidence="2" type="ordered locus">Sinac_3744</name>
</gene>
<dbReference type="Pfam" id="PF03358">
    <property type="entry name" value="FMN_red"/>
    <property type="match status" value="1"/>
</dbReference>
<feature type="domain" description="NADPH-dependent FMN reductase-like" evidence="1">
    <location>
        <begin position="12"/>
        <end position="158"/>
    </location>
</feature>
<dbReference type="Gene3D" id="3.40.50.360">
    <property type="match status" value="1"/>
</dbReference>
<dbReference type="EMBL" id="CP003364">
    <property type="protein sequence ID" value="AGA27982.1"/>
    <property type="molecule type" value="Genomic_DNA"/>
</dbReference>
<dbReference type="KEGG" id="saci:Sinac_3744"/>
<dbReference type="HOGENOM" id="CLU_055322_4_1_0"/>
<dbReference type="AlphaFoldDB" id="L0DFE7"/>
<dbReference type="OrthoDB" id="9806724at2"/>
<dbReference type="InterPro" id="IPR005025">
    <property type="entry name" value="FMN_Rdtase-like_dom"/>
</dbReference>
<dbReference type="PANTHER" id="PTHR30543:SF21">
    <property type="entry name" value="NAD(P)H-DEPENDENT FMN REDUCTASE LOT6"/>
    <property type="match status" value="1"/>
</dbReference>
<evidence type="ECO:0000313" key="3">
    <source>
        <dbReference type="Proteomes" id="UP000010798"/>
    </source>
</evidence>
<sequence>MIDDTKGSMMVKLIGLSGSLRRGSFNTALLRAAGELLPAGVELSVHTIWGIPLYDADAEAAEGIPLAVAGLKEAIAASDGLLLATPEYNNSIPGPFKNAIDWLTRPQTDIKRVFGRKPVAILGASPGGFGTILSQDAWLPVLRYLGTKPWFDGRLLVSRAGEVFDASGAITDDKVREQLKRFVHGFVEFVGTPTSQETALPGQ</sequence>
<dbReference type="GO" id="GO:0010181">
    <property type="term" value="F:FMN binding"/>
    <property type="evidence" value="ECO:0007669"/>
    <property type="project" value="TreeGrafter"/>
</dbReference>
<reference evidence="2 3" key="1">
    <citation type="submission" date="2012-02" db="EMBL/GenBank/DDBJ databases">
        <title>Complete sequence of chromosome of Singulisphaera acidiphila DSM 18658.</title>
        <authorList>
            <consortium name="US DOE Joint Genome Institute (JGI-PGF)"/>
            <person name="Lucas S."/>
            <person name="Copeland A."/>
            <person name="Lapidus A."/>
            <person name="Glavina del Rio T."/>
            <person name="Dalin E."/>
            <person name="Tice H."/>
            <person name="Bruce D."/>
            <person name="Goodwin L."/>
            <person name="Pitluck S."/>
            <person name="Peters L."/>
            <person name="Ovchinnikova G."/>
            <person name="Chertkov O."/>
            <person name="Kyrpides N."/>
            <person name="Mavromatis K."/>
            <person name="Ivanova N."/>
            <person name="Brettin T."/>
            <person name="Detter J.C."/>
            <person name="Han C."/>
            <person name="Larimer F."/>
            <person name="Land M."/>
            <person name="Hauser L."/>
            <person name="Markowitz V."/>
            <person name="Cheng J.-F."/>
            <person name="Hugenholtz P."/>
            <person name="Woyke T."/>
            <person name="Wu D."/>
            <person name="Tindall B."/>
            <person name="Pomrenke H."/>
            <person name="Brambilla E."/>
            <person name="Klenk H.-P."/>
            <person name="Eisen J.A."/>
        </authorList>
    </citation>
    <scope>NUCLEOTIDE SEQUENCE [LARGE SCALE GENOMIC DNA]</scope>
    <source>
        <strain evidence="3">ATCC BAA-1392 / DSM 18658 / VKM B-2454 / MOB10</strain>
    </source>
</reference>
<dbReference type="InterPro" id="IPR029039">
    <property type="entry name" value="Flavoprotein-like_sf"/>
</dbReference>
<dbReference type="SUPFAM" id="SSF52218">
    <property type="entry name" value="Flavoproteins"/>
    <property type="match status" value="1"/>
</dbReference>
<dbReference type="GO" id="GO:0016491">
    <property type="term" value="F:oxidoreductase activity"/>
    <property type="evidence" value="ECO:0007669"/>
    <property type="project" value="InterPro"/>
</dbReference>
<protein>
    <submittedName>
        <fullName evidence="2">Putative flavoprotein</fullName>
    </submittedName>
</protein>
<evidence type="ECO:0000313" key="2">
    <source>
        <dbReference type="EMBL" id="AGA27982.1"/>
    </source>
</evidence>
<dbReference type="Proteomes" id="UP000010798">
    <property type="component" value="Chromosome"/>
</dbReference>
<evidence type="ECO:0000259" key="1">
    <source>
        <dbReference type="Pfam" id="PF03358"/>
    </source>
</evidence>
<accession>L0DFE7</accession>
<dbReference type="RefSeq" id="WP_015247121.1">
    <property type="nucleotide sequence ID" value="NC_019892.1"/>
</dbReference>
<keyword evidence="3" id="KW-1185">Reference proteome</keyword>
<dbReference type="GO" id="GO:0005829">
    <property type="term" value="C:cytosol"/>
    <property type="evidence" value="ECO:0007669"/>
    <property type="project" value="TreeGrafter"/>
</dbReference>
<name>L0DFE7_SINAD</name>
<proteinExistence type="predicted"/>